<dbReference type="Pfam" id="PF08351">
    <property type="entry name" value="TmcA_N"/>
    <property type="match status" value="1"/>
</dbReference>
<evidence type="ECO:0000259" key="13">
    <source>
        <dbReference type="PROSITE" id="PS51186"/>
    </source>
</evidence>
<comment type="function">
    <text evidence="12">Catalyzes the formation of N(4)-acetylcytidine (ac(4)C) at the wobble position of tRNA(Met), by using acetyl-CoA as an acetyl donor and ATP (or GTP).</text>
</comment>
<keyword evidence="15" id="KW-1185">Reference proteome</keyword>
<dbReference type="Proteomes" id="UP000825123">
    <property type="component" value="Chromosome"/>
</dbReference>
<accession>A0A8D5ZH55</accession>
<dbReference type="InterPro" id="IPR013562">
    <property type="entry name" value="TmcA/NAT10_N"/>
</dbReference>
<dbReference type="SUPFAM" id="SSF55729">
    <property type="entry name" value="Acyl-CoA N-acyltransferases (Nat)"/>
    <property type="match status" value="1"/>
</dbReference>
<comment type="similarity">
    <text evidence="12">Belongs to the TmcA family.</text>
</comment>
<dbReference type="PANTHER" id="PTHR10925">
    <property type="entry name" value="N-ACETYLTRANSFERASE 10"/>
    <property type="match status" value="1"/>
</dbReference>
<keyword evidence="5 12" id="KW-0547">Nucleotide-binding</keyword>
<evidence type="ECO:0000256" key="5">
    <source>
        <dbReference type="ARBA" id="ARBA00022741"/>
    </source>
</evidence>
<dbReference type="InterPro" id="IPR000182">
    <property type="entry name" value="GNAT_dom"/>
</dbReference>
<dbReference type="Pfam" id="PF05127">
    <property type="entry name" value="NAT10_TcmA_helicase"/>
    <property type="match status" value="1"/>
</dbReference>
<reference evidence="14 15" key="1">
    <citation type="submission" date="2021-04" db="EMBL/GenBank/DDBJ databases">
        <title>Complete genome sequence of Stygiolobus sp. KN-1.</title>
        <authorList>
            <person name="Nakamura K."/>
            <person name="Sakai H."/>
            <person name="Kurosawa N."/>
        </authorList>
    </citation>
    <scope>NUCLEOTIDE SEQUENCE [LARGE SCALE GENOMIC DNA]</scope>
    <source>
        <strain evidence="14 15">KN-1</strain>
    </source>
</reference>
<dbReference type="EC" id="2.3.1.193" evidence="12"/>
<dbReference type="SUPFAM" id="SSF52540">
    <property type="entry name" value="P-loop containing nucleoside triphosphate hydrolases"/>
    <property type="match status" value="1"/>
</dbReference>
<dbReference type="InterPro" id="IPR032672">
    <property type="entry name" value="TmcA/NAT10/Kre33"/>
</dbReference>
<dbReference type="InterPro" id="IPR027417">
    <property type="entry name" value="P-loop_NTPase"/>
</dbReference>
<keyword evidence="4 12" id="KW-0819">tRNA processing</keyword>
<proteinExistence type="inferred from homology"/>
<dbReference type="Gene3D" id="3.40.50.300">
    <property type="entry name" value="P-loop containing nucleotide triphosphate hydrolases"/>
    <property type="match status" value="1"/>
</dbReference>
<feature type="domain" description="N-acetyltransferase" evidence="13">
    <location>
        <begin position="420"/>
        <end position="610"/>
    </location>
</feature>
<dbReference type="RefSeq" id="WP_221289421.1">
    <property type="nucleotide sequence ID" value="NZ_AP024597.1"/>
</dbReference>
<dbReference type="EMBL" id="AP024597">
    <property type="protein sequence ID" value="BCU69389.1"/>
    <property type="molecule type" value="Genomic_DNA"/>
</dbReference>
<dbReference type="KEGG" id="csty:KN1_06860"/>
<sequence length="774" mass="88258">MEREQFFQLLREGIEDGRERYYRNLVYIEDANNYVSLAKEVLTLYLTLNPEAQVAYAFHPWVKGSKDRMKELRTICKNFIDIDYSSSERYLGATFDVVILDLVDNFEPNYVGRLVDLARGGGLIILYTNSLAEGKVFRSSLIKAGKIRDIYERRFIRKLNEHEGIFTIINSVYNAKPFKGKLGERPRPVVPNNPIMPEPLHNLCMSPDQNRVLDSFINLRGANRRVLVITASRGRGKSAITGLGLAGYLYKLSTRERGKKLKIVITAPSISSTSQTMEFLKRGLEVLGIRHKEKRSNLGFINSIEGDFFKVFFEAPEAVLETEGDMLVIDEAAAVGIGIIDSALKIWRKVVLVTTVHGYEGSGKAFLRYLNRVLKLRKASVYWQEMRRPLRYSEGDPIERWLYDTLLLDAEPEEPDKEKLSVLEFETLNQDELFQEDTKLRQVYSILVTAHYRNNPNDLMIMADGVHHKLFSLSTVDGAPIGVVQVAEEGGLPEDMIDSALKGVTFDGDLIPDRLIKHSRLKEFGRMKGWRVVRIAIMQELQDKGFGSEILKMVIESGKSQGLDWIGSAFMGDVRVINFWVKNGFRIVHVSPKRNEKLGDFPVVVIYPLSEIAKEAVEVASYILKDKVLNTIHDVYFSMDPEVARIIIYGTRAHKEIKINKIYLDKAVAFVQGVSPYESSADGIHMLTLKYFWDSKRDWSLTPEEETLLIAKVLQGRPWRFTSASLRSNRTQVNEMLYEIVAQLLIKYYGITADVKTGVELKDIISDDIHNTEQ</sequence>
<dbReference type="HAMAP" id="MF_01886">
    <property type="entry name" value="tRNA_acetyltr_TmcA"/>
    <property type="match status" value="1"/>
</dbReference>
<keyword evidence="1 12" id="KW-0963">Cytoplasm</keyword>
<comment type="subcellular location">
    <subcellularLocation>
        <location evidence="12">Cytoplasm</location>
    </subcellularLocation>
</comment>
<comment type="catalytic activity">
    <reaction evidence="9">
        <text>a cytidine in tRNA + acetyl-CoA + ATP + H2O = an N(4)-acetylcytidine in tRNA + ADP + phosphate + CoA + H(+)</text>
        <dbReference type="Rhea" id="RHEA:53876"/>
        <dbReference type="Rhea" id="RHEA-COMP:13670"/>
        <dbReference type="Rhea" id="RHEA-COMP:13671"/>
        <dbReference type="ChEBI" id="CHEBI:15377"/>
        <dbReference type="ChEBI" id="CHEBI:15378"/>
        <dbReference type="ChEBI" id="CHEBI:30616"/>
        <dbReference type="ChEBI" id="CHEBI:43474"/>
        <dbReference type="ChEBI" id="CHEBI:57287"/>
        <dbReference type="ChEBI" id="CHEBI:57288"/>
        <dbReference type="ChEBI" id="CHEBI:74900"/>
        <dbReference type="ChEBI" id="CHEBI:82748"/>
        <dbReference type="ChEBI" id="CHEBI:456216"/>
    </reaction>
</comment>
<evidence type="ECO:0000313" key="15">
    <source>
        <dbReference type="Proteomes" id="UP000825123"/>
    </source>
</evidence>
<evidence type="ECO:0000256" key="9">
    <source>
        <dbReference type="ARBA" id="ARBA00049883"/>
    </source>
</evidence>
<dbReference type="GO" id="GO:1904812">
    <property type="term" value="P:rRNA acetylation involved in maturation of SSU-rRNA"/>
    <property type="evidence" value="ECO:0007669"/>
    <property type="project" value="TreeGrafter"/>
</dbReference>
<feature type="binding site" evidence="12">
    <location>
        <position position="391"/>
    </location>
    <ligand>
        <name>ATP</name>
        <dbReference type="ChEBI" id="CHEBI:30616"/>
    </ligand>
</feature>
<evidence type="ECO:0000256" key="12">
    <source>
        <dbReference type="HAMAP-Rule" id="MF_01886"/>
    </source>
</evidence>
<evidence type="ECO:0000256" key="1">
    <source>
        <dbReference type="ARBA" id="ARBA00022490"/>
    </source>
</evidence>
<comment type="catalytic activity">
    <reaction evidence="10">
        <text>a cytidine in RNA + acetyl-CoA + ATP + H2O = an N(4)-acetylcytidine in RNA + ADP + phosphate + CoA + H(+)</text>
        <dbReference type="Rhea" id="RHEA:82211"/>
        <dbReference type="Rhea" id="RHEA-COMP:15704"/>
        <dbReference type="Rhea" id="RHEA-COMP:19834"/>
        <dbReference type="ChEBI" id="CHEBI:15377"/>
        <dbReference type="ChEBI" id="CHEBI:15378"/>
        <dbReference type="ChEBI" id="CHEBI:30616"/>
        <dbReference type="ChEBI" id="CHEBI:43474"/>
        <dbReference type="ChEBI" id="CHEBI:57287"/>
        <dbReference type="ChEBI" id="CHEBI:57288"/>
        <dbReference type="ChEBI" id="CHEBI:74900"/>
        <dbReference type="ChEBI" id="CHEBI:82748"/>
        <dbReference type="ChEBI" id="CHEBI:456216"/>
    </reaction>
</comment>
<comment type="catalytic activity">
    <reaction evidence="12">
        <text>cytidine(34) in elongator tRNA(Met) + acetyl-CoA + ATP + H2O = N(4)-acetylcytidine(34) in elongator tRNA(Met) + ADP + phosphate + CoA + H(+)</text>
        <dbReference type="Rhea" id="RHEA:43788"/>
        <dbReference type="Rhea" id="RHEA-COMP:10693"/>
        <dbReference type="Rhea" id="RHEA-COMP:10694"/>
        <dbReference type="ChEBI" id="CHEBI:15377"/>
        <dbReference type="ChEBI" id="CHEBI:15378"/>
        <dbReference type="ChEBI" id="CHEBI:30616"/>
        <dbReference type="ChEBI" id="CHEBI:43474"/>
        <dbReference type="ChEBI" id="CHEBI:57287"/>
        <dbReference type="ChEBI" id="CHEBI:57288"/>
        <dbReference type="ChEBI" id="CHEBI:74900"/>
        <dbReference type="ChEBI" id="CHEBI:82748"/>
        <dbReference type="ChEBI" id="CHEBI:456216"/>
        <dbReference type="EC" id="2.3.1.193"/>
    </reaction>
</comment>
<dbReference type="GO" id="GO:0005524">
    <property type="term" value="F:ATP binding"/>
    <property type="evidence" value="ECO:0007669"/>
    <property type="project" value="UniProtKB-UniRule"/>
</dbReference>
<evidence type="ECO:0000313" key="14">
    <source>
        <dbReference type="EMBL" id="BCU69389.1"/>
    </source>
</evidence>
<gene>
    <name evidence="12" type="primary">tmcA</name>
    <name evidence="14" type="ORF">KN1_06860</name>
</gene>
<dbReference type="GeneID" id="66162443"/>
<dbReference type="InterPro" id="IPR016181">
    <property type="entry name" value="Acyl_CoA_acyltransferase"/>
</dbReference>
<dbReference type="InterPro" id="IPR024914">
    <property type="entry name" value="tRNA_acetyltr_TmcA"/>
</dbReference>
<dbReference type="Gene3D" id="3.40.50.11040">
    <property type="match status" value="1"/>
</dbReference>
<dbReference type="GO" id="GO:0051391">
    <property type="term" value="P:tRNA acetylation"/>
    <property type="evidence" value="ECO:0007669"/>
    <property type="project" value="UniProtKB-UniRule"/>
</dbReference>
<evidence type="ECO:0000256" key="8">
    <source>
        <dbReference type="ARBA" id="ARBA00023315"/>
    </source>
</evidence>
<keyword evidence="2 12" id="KW-0820">tRNA-binding</keyword>
<keyword evidence="7 12" id="KW-0694">RNA-binding</keyword>
<dbReference type="GO" id="GO:0002101">
    <property type="term" value="P:tRNA wobble cytosine modification"/>
    <property type="evidence" value="ECO:0007669"/>
    <property type="project" value="UniProtKB-UniRule"/>
</dbReference>
<protein>
    <recommendedName>
        <fullName evidence="12">tRNA(Met) cytidine acetyltransferase TmcA</fullName>
        <ecNumber evidence="12">2.3.1.193</ecNumber>
    </recommendedName>
</protein>
<dbReference type="PROSITE" id="PS51186">
    <property type="entry name" value="GNAT"/>
    <property type="match status" value="1"/>
</dbReference>
<feature type="binding site" evidence="12">
    <location>
        <position position="209"/>
    </location>
    <ligand>
        <name>ATP</name>
        <dbReference type="ChEBI" id="CHEBI:30616"/>
    </ligand>
</feature>
<dbReference type="AlphaFoldDB" id="A0A8D5ZH55"/>
<dbReference type="Pfam" id="PF13718">
    <property type="entry name" value="GNAT_acetyltr_2"/>
    <property type="match status" value="1"/>
</dbReference>
<dbReference type="GO" id="GO:0051392">
    <property type="term" value="F:tRNA cytidine N4-acetyltransferase activity"/>
    <property type="evidence" value="ECO:0007669"/>
    <property type="project" value="UniProtKB-UniRule"/>
</dbReference>
<evidence type="ECO:0000256" key="4">
    <source>
        <dbReference type="ARBA" id="ARBA00022694"/>
    </source>
</evidence>
<evidence type="ECO:0000256" key="6">
    <source>
        <dbReference type="ARBA" id="ARBA00022840"/>
    </source>
</evidence>
<name>A0A8D5ZH55_9CREN</name>
<evidence type="ECO:0000256" key="2">
    <source>
        <dbReference type="ARBA" id="ARBA00022555"/>
    </source>
</evidence>
<keyword evidence="3 12" id="KW-0808">Transferase</keyword>
<dbReference type="Gene3D" id="3.40.630.30">
    <property type="match status" value="1"/>
</dbReference>
<organism evidence="14 15">
    <name type="scientific">Stygiolobus caldivivus</name>
    <dbReference type="NCBI Taxonomy" id="2824673"/>
    <lineage>
        <taxon>Archaea</taxon>
        <taxon>Thermoproteota</taxon>
        <taxon>Thermoprotei</taxon>
        <taxon>Sulfolobales</taxon>
        <taxon>Sulfolobaceae</taxon>
        <taxon>Stygiolobus</taxon>
    </lineage>
</organism>
<keyword evidence="8 12" id="KW-0012">Acyltransferase</keyword>
<dbReference type="GO" id="GO:0005737">
    <property type="term" value="C:cytoplasm"/>
    <property type="evidence" value="ECO:0007669"/>
    <property type="project" value="UniProtKB-SubCell"/>
</dbReference>
<dbReference type="GO" id="GO:0000049">
    <property type="term" value="F:tRNA binding"/>
    <property type="evidence" value="ECO:0007669"/>
    <property type="project" value="UniProtKB-UniRule"/>
</dbReference>
<dbReference type="GO" id="GO:1990883">
    <property type="term" value="F:18S rRNA cytidine N-acetyltransferase activity"/>
    <property type="evidence" value="ECO:0007669"/>
    <property type="project" value="TreeGrafter"/>
</dbReference>
<comment type="caution">
    <text evidence="12">Lacks conserved residue(s) required for the propagation of feature annotation.</text>
</comment>
<keyword evidence="6 12" id="KW-0067">ATP-binding</keyword>
<comment type="catalytic activity">
    <reaction evidence="11">
        <text>a cytidine in mRNA + acetyl-CoA + ATP + H2O = an N(4)-acetylcytidine in mRNA + ADP + phosphate + CoA + H(+)</text>
        <dbReference type="Rhea" id="RHEA:58480"/>
        <dbReference type="Rhea" id="RHEA-COMP:15145"/>
        <dbReference type="Rhea" id="RHEA-COMP:15146"/>
        <dbReference type="ChEBI" id="CHEBI:15377"/>
        <dbReference type="ChEBI" id="CHEBI:15378"/>
        <dbReference type="ChEBI" id="CHEBI:30616"/>
        <dbReference type="ChEBI" id="CHEBI:43474"/>
        <dbReference type="ChEBI" id="CHEBI:57287"/>
        <dbReference type="ChEBI" id="CHEBI:57288"/>
        <dbReference type="ChEBI" id="CHEBI:74900"/>
        <dbReference type="ChEBI" id="CHEBI:82748"/>
        <dbReference type="ChEBI" id="CHEBI:456216"/>
    </reaction>
</comment>
<evidence type="ECO:0000256" key="3">
    <source>
        <dbReference type="ARBA" id="ARBA00022679"/>
    </source>
</evidence>
<dbReference type="PANTHER" id="PTHR10925:SF5">
    <property type="entry name" value="RNA CYTIDINE ACETYLTRANSFERASE"/>
    <property type="match status" value="1"/>
</dbReference>
<dbReference type="InterPro" id="IPR007807">
    <property type="entry name" value="TcmA/NAT10_helicase"/>
</dbReference>
<evidence type="ECO:0000256" key="11">
    <source>
        <dbReference type="ARBA" id="ARBA00049914"/>
    </source>
</evidence>
<evidence type="ECO:0000256" key="10">
    <source>
        <dbReference type="ARBA" id="ARBA00049889"/>
    </source>
</evidence>
<evidence type="ECO:0000256" key="7">
    <source>
        <dbReference type="ARBA" id="ARBA00022884"/>
    </source>
</evidence>